<evidence type="ECO:0000256" key="1">
    <source>
        <dbReference type="SAM" id="MobiDB-lite"/>
    </source>
</evidence>
<feature type="compositionally biased region" description="Low complexity" evidence="1">
    <location>
        <begin position="31"/>
        <end position="43"/>
    </location>
</feature>
<dbReference type="EMBL" id="CP023702">
    <property type="protein sequence ID" value="QEU73782.1"/>
    <property type="molecule type" value="Genomic_DNA"/>
</dbReference>
<feature type="signal peptide" evidence="2">
    <location>
        <begin position="1"/>
        <end position="21"/>
    </location>
</feature>
<sequence>MTTRARTAFAASVLAAGCFLAACGGGGGSGASDDAGAATGSTAPAPPSGPPSAPPSGEDPAPDEESPVPGGGADGAAGTLKGTWTGTTGGTEVVLSISSGKAALVAGGHVCQGEASGAAEVRLVLECTGGDTTRTAGAAESGADGKLVITWDGGEKDTLARKDVGRAPTEPPKAPAP</sequence>
<feature type="compositionally biased region" description="Pro residues" evidence="1">
    <location>
        <begin position="44"/>
        <end position="54"/>
    </location>
</feature>
<keyword evidence="4" id="KW-1185">Reference proteome</keyword>
<reference evidence="3 4" key="1">
    <citation type="submission" date="2017-09" db="EMBL/GenBank/DDBJ databases">
        <authorList>
            <person name="Lee N."/>
            <person name="Cho B.-K."/>
        </authorList>
    </citation>
    <scope>NUCLEOTIDE SEQUENCE [LARGE SCALE GENOMIC DNA]</scope>
    <source>
        <strain evidence="3 4">ATCC 12769</strain>
    </source>
</reference>
<dbReference type="PROSITE" id="PS51257">
    <property type="entry name" value="PROKAR_LIPOPROTEIN"/>
    <property type="match status" value="1"/>
</dbReference>
<dbReference type="Proteomes" id="UP000326178">
    <property type="component" value="Chromosome"/>
</dbReference>
<feature type="region of interest" description="Disordered" evidence="1">
    <location>
        <begin position="157"/>
        <end position="177"/>
    </location>
</feature>
<keyword evidence="2" id="KW-0732">Signal</keyword>
<dbReference type="AlphaFoldDB" id="A0A5J6FBY9"/>
<organism evidence="3 4">
    <name type="scientific">Streptomyces nitrosporeus</name>
    <dbReference type="NCBI Taxonomy" id="28894"/>
    <lineage>
        <taxon>Bacteria</taxon>
        <taxon>Bacillati</taxon>
        <taxon>Actinomycetota</taxon>
        <taxon>Actinomycetes</taxon>
        <taxon>Kitasatosporales</taxon>
        <taxon>Streptomycetaceae</taxon>
        <taxon>Streptomyces</taxon>
    </lineage>
</organism>
<accession>A0A5J6FBY9</accession>
<evidence type="ECO:0000256" key="2">
    <source>
        <dbReference type="SAM" id="SignalP"/>
    </source>
</evidence>
<dbReference type="KEGG" id="snk:CP967_18890"/>
<feature type="region of interest" description="Disordered" evidence="1">
    <location>
        <begin position="27"/>
        <end position="90"/>
    </location>
</feature>
<name>A0A5J6FBY9_9ACTN</name>
<evidence type="ECO:0000313" key="3">
    <source>
        <dbReference type="EMBL" id="QEU73782.1"/>
    </source>
</evidence>
<protein>
    <recommendedName>
        <fullName evidence="5">Serine/threonine protein kinase</fullName>
    </recommendedName>
</protein>
<feature type="chain" id="PRO_5039335367" description="Serine/threonine protein kinase" evidence="2">
    <location>
        <begin position="22"/>
        <end position="177"/>
    </location>
</feature>
<evidence type="ECO:0008006" key="5">
    <source>
        <dbReference type="Google" id="ProtNLM"/>
    </source>
</evidence>
<evidence type="ECO:0000313" key="4">
    <source>
        <dbReference type="Proteomes" id="UP000326178"/>
    </source>
</evidence>
<gene>
    <name evidence="3" type="ORF">CP967_18890</name>
</gene>
<proteinExistence type="predicted"/>
<dbReference type="OrthoDB" id="3483234at2"/>
<feature type="compositionally biased region" description="Low complexity" evidence="1">
    <location>
        <begin position="76"/>
        <end position="86"/>
    </location>
</feature>
<dbReference type="RefSeq" id="WP_150489088.1">
    <property type="nucleotide sequence ID" value="NZ_BMUV01000028.1"/>
</dbReference>